<dbReference type="GO" id="GO:0051536">
    <property type="term" value="F:iron-sulfur cluster binding"/>
    <property type="evidence" value="ECO:0007669"/>
    <property type="project" value="InterPro"/>
</dbReference>
<evidence type="ECO:0000259" key="1">
    <source>
        <dbReference type="Pfam" id="PF01592"/>
    </source>
</evidence>
<evidence type="ECO:0000313" key="2">
    <source>
        <dbReference type="EMBL" id="AFM23938.1"/>
    </source>
</evidence>
<dbReference type="RefSeq" id="WP_014809090.1">
    <property type="nucleotide sequence ID" value="NC_018025.1"/>
</dbReference>
<dbReference type="STRING" id="706587.Desti_1225"/>
<dbReference type="Gene3D" id="3.90.1010.10">
    <property type="match status" value="1"/>
</dbReference>
<dbReference type="SUPFAM" id="SSF82649">
    <property type="entry name" value="SufE/NifU"/>
    <property type="match status" value="1"/>
</dbReference>
<evidence type="ECO:0000313" key="3">
    <source>
        <dbReference type="Proteomes" id="UP000006055"/>
    </source>
</evidence>
<dbReference type="CDD" id="cd06664">
    <property type="entry name" value="IscU_like"/>
    <property type="match status" value="1"/>
</dbReference>
<dbReference type="GO" id="GO:0005506">
    <property type="term" value="F:iron ion binding"/>
    <property type="evidence" value="ECO:0007669"/>
    <property type="project" value="InterPro"/>
</dbReference>
<keyword evidence="3" id="KW-1185">Reference proteome</keyword>
<dbReference type="AlphaFoldDB" id="I4C2Z7"/>
<dbReference type="KEGG" id="dti:Desti_1225"/>
<protein>
    <submittedName>
        <fullName evidence="2">Iron-sulfur cluster biosynthesis protein, NifU-like protein</fullName>
    </submittedName>
</protein>
<dbReference type="InterPro" id="IPR002871">
    <property type="entry name" value="NIF_FeS_clus_asmbl_NifU_N"/>
</dbReference>
<gene>
    <name evidence="2" type="ordered locus">Desti_1225</name>
</gene>
<dbReference type="EMBL" id="CP003360">
    <property type="protein sequence ID" value="AFM23938.1"/>
    <property type="molecule type" value="Genomic_DNA"/>
</dbReference>
<organism evidence="2 3">
    <name type="scientific">Desulfomonile tiedjei (strain ATCC 49306 / DSM 6799 / DCB-1)</name>
    <dbReference type="NCBI Taxonomy" id="706587"/>
    <lineage>
        <taxon>Bacteria</taxon>
        <taxon>Pseudomonadati</taxon>
        <taxon>Thermodesulfobacteriota</taxon>
        <taxon>Desulfomonilia</taxon>
        <taxon>Desulfomonilales</taxon>
        <taxon>Desulfomonilaceae</taxon>
        <taxon>Desulfomonile</taxon>
    </lineage>
</organism>
<dbReference type="GO" id="GO:0016226">
    <property type="term" value="P:iron-sulfur cluster assembly"/>
    <property type="evidence" value="ECO:0007669"/>
    <property type="project" value="InterPro"/>
</dbReference>
<dbReference type="Proteomes" id="UP000006055">
    <property type="component" value="Chromosome"/>
</dbReference>
<accession>I4C2Z7</accession>
<reference evidence="3" key="1">
    <citation type="submission" date="2012-06" db="EMBL/GenBank/DDBJ databases">
        <title>Complete sequence of chromosome of Desulfomonile tiedjei DSM 6799.</title>
        <authorList>
            <person name="Lucas S."/>
            <person name="Copeland A."/>
            <person name="Lapidus A."/>
            <person name="Glavina del Rio T."/>
            <person name="Dalin E."/>
            <person name="Tice H."/>
            <person name="Bruce D."/>
            <person name="Goodwin L."/>
            <person name="Pitluck S."/>
            <person name="Peters L."/>
            <person name="Ovchinnikova G."/>
            <person name="Zeytun A."/>
            <person name="Lu M."/>
            <person name="Kyrpides N."/>
            <person name="Mavromatis K."/>
            <person name="Ivanova N."/>
            <person name="Brettin T."/>
            <person name="Detter J.C."/>
            <person name="Han C."/>
            <person name="Larimer F."/>
            <person name="Land M."/>
            <person name="Hauser L."/>
            <person name="Markowitz V."/>
            <person name="Cheng J.-F."/>
            <person name="Hugenholtz P."/>
            <person name="Woyke T."/>
            <person name="Wu D."/>
            <person name="Spring S."/>
            <person name="Schroeder M."/>
            <person name="Brambilla E."/>
            <person name="Klenk H.-P."/>
            <person name="Eisen J.A."/>
        </authorList>
    </citation>
    <scope>NUCLEOTIDE SEQUENCE [LARGE SCALE GENOMIC DNA]</scope>
    <source>
        <strain evidence="3">ATCC 49306 / DSM 6799 / DCB-1</strain>
    </source>
</reference>
<dbReference type="OrthoDB" id="5420642at2"/>
<sequence length="137" mass="14922">MSSDDAFDEVQDMILQDAAKVFSPRLIEFFLHPRNYGQLQEFNYYAAIEGSCGETVVIYILVYEGKVNRVGFVTDGCGPTMACVSAITCMAEGLPISEAAEIKAGDLIDYLGGLPEDKRDCAEVAVRALQTVLEKIG</sequence>
<proteinExistence type="predicted"/>
<dbReference type="eggNOG" id="COG0822">
    <property type="taxonomic scope" value="Bacteria"/>
</dbReference>
<dbReference type="HOGENOM" id="CLU_079283_5_1_7"/>
<dbReference type="Pfam" id="PF01592">
    <property type="entry name" value="NifU_N"/>
    <property type="match status" value="1"/>
</dbReference>
<name>I4C2Z7_DESTA</name>
<feature type="domain" description="NIF system FeS cluster assembly NifU N-terminal" evidence="1">
    <location>
        <begin position="24"/>
        <end position="133"/>
    </location>
</feature>